<dbReference type="InterPro" id="IPR003593">
    <property type="entry name" value="AAA+_ATPase"/>
</dbReference>
<evidence type="ECO:0000256" key="2">
    <source>
        <dbReference type="ARBA" id="ARBA00010544"/>
    </source>
</evidence>
<keyword evidence="4" id="KW-1003">Cell membrane</keyword>
<feature type="transmembrane region" description="Helical" evidence="13">
    <location>
        <begin position="353"/>
        <end position="378"/>
    </location>
</feature>
<dbReference type="RefSeq" id="WP_284281455.1">
    <property type="nucleotide sequence ID" value="NZ_BSOJ01000018.1"/>
</dbReference>
<evidence type="ECO:0000256" key="8">
    <source>
        <dbReference type="ARBA" id="ARBA00022748"/>
    </source>
</evidence>
<evidence type="ECO:0000256" key="13">
    <source>
        <dbReference type="SAM" id="Phobius"/>
    </source>
</evidence>
<dbReference type="PRINTS" id="PR01414">
    <property type="entry name" value="CCMBBIOGNSIS"/>
</dbReference>
<evidence type="ECO:0000256" key="10">
    <source>
        <dbReference type="ARBA" id="ARBA00022967"/>
    </source>
</evidence>
<evidence type="ECO:0000313" key="15">
    <source>
        <dbReference type="EMBL" id="GLR26788.1"/>
    </source>
</evidence>
<protein>
    <recommendedName>
        <fullName evidence="14">ABC transporter domain-containing protein</fullName>
    </recommendedName>
</protein>
<dbReference type="PROSITE" id="PS00211">
    <property type="entry name" value="ABC_TRANSPORTER_1"/>
    <property type="match status" value="1"/>
</dbReference>
<organism evidence="15 16">
    <name type="scientific">Limnobacter litoralis</name>
    <dbReference type="NCBI Taxonomy" id="481366"/>
    <lineage>
        <taxon>Bacteria</taxon>
        <taxon>Pseudomonadati</taxon>
        <taxon>Pseudomonadota</taxon>
        <taxon>Betaproteobacteria</taxon>
        <taxon>Burkholderiales</taxon>
        <taxon>Burkholderiaceae</taxon>
        <taxon>Limnobacter</taxon>
    </lineage>
</organism>
<evidence type="ECO:0000259" key="14">
    <source>
        <dbReference type="PROSITE" id="PS50893"/>
    </source>
</evidence>
<keyword evidence="16" id="KW-1185">Reference proteome</keyword>
<evidence type="ECO:0000256" key="12">
    <source>
        <dbReference type="ARBA" id="ARBA00023136"/>
    </source>
</evidence>
<feature type="transmembrane region" description="Helical" evidence="13">
    <location>
        <begin position="274"/>
        <end position="291"/>
    </location>
</feature>
<keyword evidence="10" id="KW-1278">Translocase</keyword>
<dbReference type="SMART" id="SM00382">
    <property type="entry name" value="AAA"/>
    <property type="match status" value="1"/>
</dbReference>
<evidence type="ECO:0000256" key="9">
    <source>
        <dbReference type="ARBA" id="ARBA00022840"/>
    </source>
</evidence>
<sequence>MGVVVSSRIDLQSDGLHFDLPELQAGGVLLGRDLRATLSAGQLHWVRGGNGVGKSTLLRTLAGGVCGQCHLLKFPFGLRLEMTVAQHMNASLAALGQSSALVEALLQQVGLLDWAEERIQTLSSGQQARLALAVLSAADKKVWLLDEPLNALDQDGLQMLGALVSDHVRRGGVVVLASHQSIGEMFGKTGAIEPVVWMFEKGRLNGGEATAAASPAESSRPAQAMSFRLALLSCWRREWLLLKANPQQLGWMALFHWMVISFFGLAVLKSDSPFALAVVWVSAILAVLLTAKDWFSEDHRTGWLSFLQHTSAVGTDKYWLARCASGVVTQSASTMPVVLMAGLQFALPVGQVFWLELALLCGIFAMTPLLGLVSLMVMMTRGGAILVYLLALPVLVPVLIFGLECSQAAALGRSPWAAFAVLLCLAGLSFMVAPPVARRLIAMIQE</sequence>
<keyword evidence="12 13" id="KW-0472">Membrane</keyword>
<dbReference type="InterPro" id="IPR017871">
    <property type="entry name" value="ABC_transporter-like_CS"/>
</dbReference>
<dbReference type="InterPro" id="IPR027417">
    <property type="entry name" value="P-loop_NTPase"/>
</dbReference>
<keyword evidence="5" id="KW-0997">Cell inner membrane</keyword>
<feature type="transmembrane region" description="Helical" evidence="13">
    <location>
        <begin position="249"/>
        <end position="268"/>
    </location>
</feature>
<proteinExistence type="inferred from homology"/>
<dbReference type="InterPro" id="IPR005895">
    <property type="entry name" value="ABC_transptr_haem_export_CcmA"/>
</dbReference>
<dbReference type="PANTHER" id="PTHR43499:SF1">
    <property type="entry name" value="ABC TRANSPORTER I FAMILY MEMBER 1"/>
    <property type="match status" value="1"/>
</dbReference>
<feature type="transmembrane region" description="Helical" evidence="13">
    <location>
        <begin position="415"/>
        <end position="437"/>
    </location>
</feature>
<evidence type="ECO:0000256" key="5">
    <source>
        <dbReference type="ARBA" id="ARBA00022519"/>
    </source>
</evidence>
<dbReference type="Pfam" id="PF00005">
    <property type="entry name" value="ABC_tran"/>
    <property type="match status" value="1"/>
</dbReference>
<evidence type="ECO:0000256" key="1">
    <source>
        <dbReference type="ARBA" id="ARBA00004141"/>
    </source>
</evidence>
<feature type="transmembrane region" description="Helical" evidence="13">
    <location>
        <begin position="385"/>
        <end position="403"/>
    </location>
</feature>
<gene>
    <name evidence="15" type="ORF">GCM10007875_18780</name>
</gene>
<evidence type="ECO:0000256" key="4">
    <source>
        <dbReference type="ARBA" id="ARBA00022475"/>
    </source>
</evidence>
<dbReference type="PANTHER" id="PTHR43499">
    <property type="entry name" value="ABC TRANSPORTER I FAMILY MEMBER 1"/>
    <property type="match status" value="1"/>
</dbReference>
<comment type="similarity">
    <text evidence="2">Belongs to the CcmB/CycW/HelB family.</text>
</comment>
<dbReference type="SUPFAM" id="SSF52540">
    <property type="entry name" value="P-loop containing nucleoside triphosphate hydrolases"/>
    <property type="match status" value="1"/>
</dbReference>
<evidence type="ECO:0000256" key="7">
    <source>
        <dbReference type="ARBA" id="ARBA00022741"/>
    </source>
</evidence>
<keyword evidence="3" id="KW-0813">Transport</keyword>
<evidence type="ECO:0000313" key="16">
    <source>
        <dbReference type="Proteomes" id="UP001156664"/>
    </source>
</evidence>
<dbReference type="Pfam" id="PF03379">
    <property type="entry name" value="CcmB"/>
    <property type="match status" value="1"/>
</dbReference>
<name>A0ABQ5YV44_9BURK</name>
<feature type="domain" description="ABC transporter" evidence="14">
    <location>
        <begin position="11"/>
        <end position="225"/>
    </location>
</feature>
<dbReference type="Proteomes" id="UP001156664">
    <property type="component" value="Unassembled WGS sequence"/>
</dbReference>
<keyword evidence="8" id="KW-0201">Cytochrome c-type biogenesis</keyword>
<keyword evidence="6 13" id="KW-0812">Transmembrane</keyword>
<keyword evidence="7" id="KW-0547">Nucleotide-binding</keyword>
<evidence type="ECO:0000256" key="3">
    <source>
        <dbReference type="ARBA" id="ARBA00022448"/>
    </source>
</evidence>
<reference evidence="16" key="1">
    <citation type="journal article" date="2019" name="Int. J. Syst. Evol. Microbiol.">
        <title>The Global Catalogue of Microorganisms (GCM) 10K type strain sequencing project: providing services to taxonomists for standard genome sequencing and annotation.</title>
        <authorList>
            <consortium name="The Broad Institute Genomics Platform"/>
            <consortium name="The Broad Institute Genome Sequencing Center for Infectious Disease"/>
            <person name="Wu L."/>
            <person name="Ma J."/>
        </authorList>
    </citation>
    <scope>NUCLEOTIDE SEQUENCE [LARGE SCALE GENOMIC DNA]</scope>
    <source>
        <strain evidence="16">NBRC 105857</strain>
    </source>
</reference>
<evidence type="ECO:0000256" key="11">
    <source>
        <dbReference type="ARBA" id="ARBA00022989"/>
    </source>
</evidence>
<dbReference type="Gene3D" id="3.40.50.300">
    <property type="entry name" value="P-loop containing nucleotide triphosphate hydrolases"/>
    <property type="match status" value="1"/>
</dbReference>
<dbReference type="InterPro" id="IPR003439">
    <property type="entry name" value="ABC_transporter-like_ATP-bd"/>
</dbReference>
<dbReference type="EMBL" id="BSOJ01000018">
    <property type="protein sequence ID" value="GLR26788.1"/>
    <property type="molecule type" value="Genomic_DNA"/>
</dbReference>
<evidence type="ECO:0000256" key="6">
    <source>
        <dbReference type="ARBA" id="ARBA00022692"/>
    </source>
</evidence>
<comment type="subcellular location">
    <subcellularLocation>
        <location evidence="1">Membrane</location>
        <topology evidence="1">Multi-pass membrane protein</topology>
    </subcellularLocation>
</comment>
<dbReference type="PROSITE" id="PS50893">
    <property type="entry name" value="ABC_TRANSPORTER_2"/>
    <property type="match status" value="1"/>
</dbReference>
<dbReference type="InterPro" id="IPR003544">
    <property type="entry name" value="Cyt_c_biogenesis_CcmB"/>
</dbReference>
<keyword evidence="11 13" id="KW-1133">Transmembrane helix</keyword>
<accession>A0ABQ5YV44</accession>
<keyword evidence="9" id="KW-0067">ATP-binding</keyword>
<comment type="caution">
    <text evidence="15">The sequence shown here is derived from an EMBL/GenBank/DDBJ whole genome shotgun (WGS) entry which is preliminary data.</text>
</comment>